<evidence type="ECO:0000256" key="2">
    <source>
        <dbReference type="ARBA" id="ARBA00004613"/>
    </source>
</evidence>
<evidence type="ECO:0000256" key="10">
    <source>
        <dbReference type="ARBA" id="ARBA00023157"/>
    </source>
</evidence>
<dbReference type="GO" id="GO:0016787">
    <property type="term" value="F:hydrolase activity"/>
    <property type="evidence" value="ECO:0007669"/>
    <property type="project" value="UniProtKB-KW"/>
</dbReference>
<dbReference type="CDD" id="cd21175">
    <property type="entry name" value="LPMO_AA9"/>
    <property type="match status" value="1"/>
</dbReference>
<dbReference type="GO" id="GO:0030245">
    <property type="term" value="P:cellulose catabolic process"/>
    <property type="evidence" value="ECO:0007669"/>
    <property type="project" value="UniProtKB-KW"/>
</dbReference>
<dbReference type="EC" id="1.14.99.56" evidence="15"/>
<keyword evidence="5 16" id="KW-0732">Signal</keyword>
<evidence type="ECO:0000259" key="17">
    <source>
        <dbReference type="Pfam" id="PF03443"/>
    </source>
</evidence>
<gene>
    <name evidence="18" type="ORF">QBC47DRAFT_426175</name>
</gene>
<feature type="signal peptide" evidence="16">
    <location>
        <begin position="1"/>
        <end position="16"/>
    </location>
</feature>
<accession>A0AAJ0B396</accession>
<evidence type="ECO:0000256" key="16">
    <source>
        <dbReference type="SAM" id="SignalP"/>
    </source>
</evidence>
<keyword evidence="12" id="KW-0624">Polysaccharide degradation</keyword>
<keyword evidence="19" id="KW-1185">Reference proteome</keyword>
<dbReference type="GO" id="GO:0004497">
    <property type="term" value="F:monooxygenase activity"/>
    <property type="evidence" value="ECO:0007669"/>
    <property type="project" value="UniProtKB-KW"/>
</dbReference>
<dbReference type="InterPro" id="IPR049892">
    <property type="entry name" value="AA9"/>
</dbReference>
<comment type="subcellular location">
    <subcellularLocation>
        <location evidence="2">Secreted</location>
    </subcellularLocation>
</comment>
<keyword evidence="3" id="KW-0964">Secreted</keyword>
<evidence type="ECO:0000256" key="15">
    <source>
        <dbReference type="ARBA" id="ARBA00047174"/>
    </source>
</evidence>
<evidence type="ECO:0000256" key="5">
    <source>
        <dbReference type="ARBA" id="ARBA00022729"/>
    </source>
</evidence>
<comment type="cofactor">
    <cofactor evidence="1">
        <name>Cu(2+)</name>
        <dbReference type="ChEBI" id="CHEBI:29036"/>
    </cofactor>
</comment>
<evidence type="ECO:0000256" key="9">
    <source>
        <dbReference type="ARBA" id="ARBA00023033"/>
    </source>
</evidence>
<evidence type="ECO:0000256" key="13">
    <source>
        <dbReference type="ARBA" id="ARBA00044502"/>
    </source>
</evidence>
<keyword evidence="8" id="KW-0186">Copper</keyword>
<keyword evidence="10" id="KW-1015">Disulfide bond</keyword>
<comment type="catalytic activity">
    <reaction evidence="14">
        <text>[(1-&gt;4)-beta-D-glucosyl]n+m + reduced acceptor + O2 = 4-dehydro-beta-D-glucosyl-[(1-&gt;4)-beta-D-glucosyl]n-1 + [(1-&gt;4)-beta-D-glucosyl]m + acceptor + H2O.</text>
        <dbReference type="EC" id="1.14.99.56"/>
    </reaction>
</comment>
<keyword evidence="7" id="KW-0560">Oxidoreductase</keyword>
<keyword evidence="9" id="KW-0503">Monooxygenase</keyword>
<proteinExistence type="inferred from homology"/>
<evidence type="ECO:0000256" key="11">
    <source>
        <dbReference type="ARBA" id="ARBA00023277"/>
    </source>
</evidence>
<evidence type="ECO:0000256" key="12">
    <source>
        <dbReference type="ARBA" id="ARBA00023326"/>
    </source>
</evidence>
<reference evidence="18" key="1">
    <citation type="submission" date="2023-06" db="EMBL/GenBank/DDBJ databases">
        <title>Genome-scale phylogeny and comparative genomics of the fungal order Sordariales.</title>
        <authorList>
            <consortium name="Lawrence Berkeley National Laboratory"/>
            <person name="Hensen N."/>
            <person name="Bonometti L."/>
            <person name="Westerberg I."/>
            <person name="Brannstrom I.O."/>
            <person name="Guillou S."/>
            <person name="Cros-Aarteil S."/>
            <person name="Calhoun S."/>
            <person name="Haridas S."/>
            <person name="Kuo A."/>
            <person name="Mondo S."/>
            <person name="Pangilinan J."/>
            <person name="Riley R."/>
            <person name="Labutti K."/>
            <person name="Andreopoulos B."/>
            <person name="Lipzen A."/>
            <person name="Chen C."/>
            <person name="Yanf M."/>
            <person name="Daum C."/>
            <person name="Ng V."/>
            <person name="Clum A."/>
            <person name="Steindorff A."/>
            <person name="Ohm R."/>
            <person name="Martin F."/>
            <person name="Silar P."/>
            <person name="Natvig D."/>
            <person name="Lalanne C."/>
            <person name="Gautier V."/>
            <person name="Ament-Velasquez S.L."/>
            <person name="Kruys A."/>
            <person name="Hutchinson M.I."/>
            <person name="Powell A.J."/>
            <person name="Barry K."/>
            <person name="Miller A.N."/>
            <person name="Grigoriev I.V."/>
            <person name="Debuchy R."/>
            <person name="Gladieux P."/>
            <person name="Thoren M.H."/>
            <person name="Johannesson H."/>
        </authorList>
    </citation>
    <scope>NUCLEOTIDE SEQUENCE</scope>
    <source>
        <strain evidence="18">PSN4</strain>
    </source>
</reference>
<evidence type="ECO:0000256" key="14">
    <source>
        <dbReference type="ARBA" id="ARBA00045077"/>
    </source>
</evidence>
<dbReference type="EMBL" id="MU839847">
    <property type="protein sequence ID" value="KAK1750385.1"/>
    <property type="molecule type" value="Genomic_DNA"/>
</dbReference>
<evidence type="ECO:0000256" key="1">
    <source>
        <dbReference type="ARBA" id="ARBA00001973"/>
    </source>
</evidence>
<dbReference type="InterPro" id="IPR005103">
    <property type="entry name" value="AA9_LPMO"/>
</dbReference>
<name>A0AAJ0B396_9PEZI</name>
<keyword evidence="18" id="KW-0378">Hydrolase</keyword>
<organism evidence="18 19">
    <name type="scientific">Echria macrotheca</name>
    <dbReference type="NCBI Taxonomy" id="438768"/>
    <lineage>
        <taxon>Eukaryota</taxon>
        <taxon>Fungi</taxon>
        <taxon>Dikarya</taxon>
        <taxon>Ascomycota</taxon>
        <taxon>Pezizomycotina</taxon>
        <taxon>Sordariomycetes</taxon>
        <taxon>Sordariomycetidae</taxon>
        <taxon>Sordariales</taxon>
        <taxon>Schizotheciaceae</taxon>
        <taxon>Echria</taxon>
    </lineage>
</organism>
<keyword evidence="11" id="KW-0119">Carbohydrate metabolism</keyword>
<keyword evidence="4" id="KW-0479">Metal-binding</keyword>
<evidence type="ECO:0000256" key="8">
    <source>
        <dbReference type="ARBA" id="ARBA00023008"/>
    </source>
</evidence>
<dbReference type="Gene3D" id="2.70.50.70">
    <property type="match status" value="1"/>
</dbReference>
<evidence type="ECO:0000256" key="3">
    <source>
        <dbReference type="ARBA" id="ARBA00022525"/>
    </source>
</evidence>
<sequence>MRSLIIWSLLAAMVHGHYKFPRLVLNGQAEPSDWVSVRKTKVTNSRDNGGISDVNSPDMRCFQGNTGKATATVAAGDSIGFVASAGIMHFGPCQFYMARVPDDKDINTWDPAGNVWFKVGSISAVQNGGPLSGNEATWPAYHKTQVSTTIPKNLPSGKYLIRVESIALHLAQAPGGAQFYISCGQVEVTNGGSGTPGPLVAFPGAYKANDPGLIWPNSPPPKTYTAPGPEVWTG</sequence>
<evidence type="ECO:0000256" key="4">
    <source>
        <dbReference type="ARBA" id="ARBA00022723"/>
    </source>
</evidence>
<dbReference type="Proteomes" id="UP001239445">
    <property type="component" value="Unassembled WGS sequence"/>
</dbReference>
<feature type="domain" description="Auxiliary Activity family 9 catalytic" evidence="17">
    <location>
        <begin position="17"/>
        <end position="215"/>
    </location>
</feature>
<dbReference type="GO" id="GO:0005576">
    <property type="term" value="C:extracellular region"/>
    <property type="evidence" value="ECO:0007669"/>
    <property type="project" value="UniProtKB-SubCell"/>
</dbReference>
<dbReference type="GO" id="GO:0046872">
    <property type="term" value="F:metal ion binding"/>
    <property type="evidence" value="ECO:0007669"/>
    <property type="project" value="UniProtKB-KW"/>
</dbReference>
<dbReference type="PANTHER" id="PTHR33353">
    <property type="entry name" value="PUTATIVE (AFU_ORTHOLOGUE AFUA_1G12560)-RELATED"/>
    <property type="match status" value="1"/>
</dbReference>
<comment type="caution">
    <text evidence="18">The sequence shown here is derived from an EMBL/GenBank/DDBJ whole genome shotgun (WGS) entry which is preliminary data.</text>
</comment>
<evidence type="ECO:0000313" key="18">
    <source>
        <dbReference type="EMBL" id="KAK1750385.1"/>
    </source>
</evidence>
<dbReference type="PANTHER" id="PTHR33353:SF10">
    <property type="entry name" value="ENDO-BETA-1,4-GLUCANASE D"/>
    <property type="match status" value="1"/>
</dbReference>
<keyword evidence="6" id="KW-0136">Cellulose degradation</keyword>
<comment type="similarity">
    <text evidence="13">Belongs to the polysaccharide monooxygenase AA9 family.</text>
</comment>
<evidence type="ECO:0000256" key="6">
    <source>
        <dbReference type="ARBA" id="ARBA00023001"/>
    </source>
</evidence>
<dbReference type="AlphaFoldDB" id="A0AAJ0B396"/>
<dbReference type="Pfam" id="PF03443">
    <property type="entry name" value="AA9"/>
    <property type="match status" value="1"/>
</dbReference>
<evidence type="ECO:0000256" key="7">
    <source>
        <dbReference type="ARBA" id="ARBA00023002"/>
    </source>
</evidence>
<feature type="chain" id="PRO_5042619134" description="lytic cellulose monooxygenase (C4-dehydrogenating)" evidence="16">
    <location>
        <begin position="17"/>
        <end position="234"/>
    </location>
</feature>
<protein>
    <recommendedName>
        <fullName evidence="15">lytic cellulose monooxygenase (C4-dehydrogenating)</fullName>
        <ecNumber evidence="15">1.14.99.56</ecNumber>
    </recommendedName>
</protein>
<evidence type="ECO:0000313" key="19">
    <source>
        <dbReference type="Proteomes" id="UP001239445"/>
    </source>
</evidence>